<keyword evidence="7" id="KW-0624">Polysaccharide degradation</keyword>
<feature type="active site" description="Proton donor" evidence="8">
    <location>
        <position position="173"/>
    </location>
</feature>
<dbReference type="GO" id="GO:0008422">
    <property type="term" value="F:beta-glucosidase activity"/>
    <property type="evidence" value="ECO:0007669"/>
    <property type="project" value="UniProtKB-EC"/>
</dbReference>
<dbReference type="SUPFAM" id="SSF51445">
    <property type="entry name" value="(Trans)glycosidases"/>
    <property type="match status" value="1"/>
</dbReference>
<dbReference type="PRINTS" id="PR00131">
    <property type="entry name" value="GLHYDRLASE1"/>
</dbReference>
<keyword evidence="6 11" id="KW-0326">Glycosidase</keyword>
<dbReference type="STRING" id="1338436.LK10_00945"/>
<evidence type="ECO:0000256" key="9">
    <source>
        <dbReference type="PIRSR" id="PIRSR617736-2"/>
    </source>
</evidence>
<keyword evidence="4" id="KW-0136">Cellulose degradation</keyword>
<dbReference type="InterPro" id="IPR017736">
    <property type="entry name" value="Glyco_hydro_1_beta-glucosidase"/>
</dbReference>
<evidence type="ECO:0000256" key="10">
    <source>
        <dbReference type="PROSITE-ProRule" id="PRU10055"/>
    </source>
</evidence>
<comment type="catalytic activity">
    <reaction evidence="11">
        <text>Hydrolysis of terminal, non-reducing beta-D-glucosyl residues with release of beta-D-glucose.</text>
        <dbReference type="EC" id="3.2.1.21"/>
    </reaction>
</comment>
<evidence type="ECO:0000313" key="13">
    <source>
        <dbReference type="Proteomes" id="UP000030982"/>
    </source>
</evidence>
<proteinExistence type="inferred from homology"/>
<reference evidence="12 13" key="1">
    <citation type="submission" date="2014-09" db="EMBL/GenBank/DDBJ databases">
        <title>Genome sequence of Sinomonas sp. MUSC 117.</title>
        <authorList>
            <person name="Lee L.-H."/>
        </authorList>
    </citation>
    <scope>NUCLEOTIDE SEQUENCE [LARGE SCALE GENOMIC DNA]</scope>
    <source>
        <strain evidence="12 13">MUSC 117</strain>
    </source>
</reference>
<evidence type="ECO:0000256" key="2">
    <source>
        <dbReference type="ARBA" id="ARBA00012744"/>
    </source>
</evidence>
<dbReference type="FunFam" id="3.20.20.80:FF:000004">
    <property type="entry name" value="Beta-glucosidase 6-phospho-beta-glucosidase"/>
    <property type="match status" value="1"/>
</dbReference>
<evidence type="ECO:0000256" key="5">
    <source>
        <dbReference type="ARBA" id="ARBA00023277"/>
    </source>
</evidence>
<dbReference type="OrthoDB" id="9765195at2"/>
<dbReference type="GO" id="GO:0005829">
    <property type="term" value="C:cytosol"/>
    <property type="evidence" value="ECO:0007669"/>
    <property type="project" value="TreeGrafter"/>
</dbReference>
<evidence type="ECO:0000256" key="6">
    <source>
        <dbReference type="ARBA" id="ARBA00023295"/>
    </source>
</evidence>
<evidence type="ECO:0000256" key="8">
    <source>
        <dbReference type="PIRSR" id="PIRSR617736-1"/>
    </source>
</evidence>
<keyword evidence="13" id="KW-1185">Reference proteome</keyword>
<dbReference type="RefSeq" id="WP_043119401.1">
    <property type="nucleotide sequence ID" value="NZ_JTDL01000013.1"/>
</dbReference>
<dbReference type="PROSITE" id="PS00572">
    <property type="entry name" value="GLYCOSYL_HYDROL_F1_1"/>
    <property type="match status" value="1"/>
</dbReference>
<dbReference type="InterPro" id="IPR001360">
    <property type="entry name" value="Glyco_hydro_1"/>
</dbReference>
<feature type="binding site" evidence="9">
    <location>
        <position position="172"/>
    </location>
    <ligand>
        <name>substrate</name>
    </ligand>
</feature>
<dbReference type="EC" id="3.2.1.21" evidence="2 11"/>
<protein>
    <recommendedName>
        <fullName evidence="2 11">Beta-glucosidase</fullName>
        <ecNumber evidence="2 11">3.2.1.21</ecNumber>
    </recommendedName>
</protein>
<dbReference type="GO" id="GO:0030245">
    <property type="term" value="P:cellulose catabolic process"/>
    <property type="evidence" value="ECO:0007669"/>
    <property type="project" value="UniProtKB-KW"/>
</dbReference>
<feature type="binding site" evidence="9">
    <location>
        <position position="303"/>
    </location>
    <ligand>
        <name>substrate</name>
    </ligand>
</feature>
<feature type="binding site" evidence="9">
    <location>
        <position position="27"/>
    </location>
    <ligand>
        <name>substrate</name>
    </ligand>
</feature>
<evidence type="ECO:0000313" key="12">
    <source>
        <dbReference type="EMBL" id="KHL05474.1"/>
    </source>
</evidence>
<keyword evidence="5" id="KW-0119">Carbohydrate metabolism</keyword>
<name>A0A0B2AU34_9MICC</name>
<gene>
    <name evidence="12" type="ORF">LK10_00945</name>
</gene>
<accession>A0A0B2AU34</accession>
<dbReference type="InterPro" id="IPR018120">
    <property type="entry name" value="Glyco_hydro_1_AS"/>
</dbReference>
<comment type="similarity">
    <text evidence="1 11">Belongs to the glycosyl hydrolase 1 family.</text>
</comment>
<dbReference type="AlphaFoldDB" id="A0A0B2AU34"/>
<dbReference type="Gene3D" id="3.20.20.80">
    <property type="entry name" value="Glycosidases"/>
    <property type="match status" value="1"/>
</dbReference>
<evidence type="ECO:0000256" key="4">
    <source>
        <dbReference type="ARBA" id="ARBA00023001"/>
    </source>
</evidence>
<feature type="binding site" evidence="9">
    <location>
        <begin position="437"/>
        <end position="438"/>
    </location>
    <ligand>
        <name>substrate</name>
    </ligand>
</feature>
<feature type="binding site" evidence="9">
    <location>
        <position position="128"/>
    </location>
    <ligand>
        <name>substrate</name>
    </ligand>
</feature>
<evidence type="ECO:0000256" key="1">
    <source>
        <dbReference type="ARBA" id="ARBA00010838"/>
    </source>
</evidence>
<dbReference type="Pfam" id="PF00232">
    <property type="entry name" value="Glyco_hydro_1"/>
    <property type="match status" value="1"/>
</dbReference>
<dbReference type="PANTHER" id="PTHR10353">
    <property type="entry name" value="GLYCOSYL HYDROLASE"/>
    <property type="match status" value="1"/>
</dbReference>
<feature type="binding site" evidence="9">
    <location>
        <position position="430"/>
    </location>
    <ligand>
        <name>substrate</name>
    </ligand>
</feature>
<keyword evidence="3 11" id="KW-0378">Hydrolase</keyword>
<feature type="active site" description="Nucleophile" evidence="8 10">
    <location>
        <position position="378"/>
    </location>
</feature>
<dbReference type="InterPro" id="IPR017853">
    <property type="entry name" value="GH"/>
</dbReference>
<sequence>MPRAAVDRLAALLPPGFTLGVATAAFQIEGAVDDDGRGPSGWDTFAHSPGMIAEGASPDIADDHYHRADEDLALLARLGVDAYRLSIAWPRVQPDGRGAWNEKGWAFYERLLDGLLEAGIRPLVTLYHWDTPLPLEREGGWLSRGTAERFADYAAEAGRRLGDRVGQWITLNEPATVTLNGYALGVHAPGRQLLYDALPTIHHQLLAHGLAVQALRASTDGGIGITNLHSPVSAKSWRPFDRLHAGLFDVIFNRLFADPVILGRYPRVPWFAKRDFAPLLRAVRPGDLDLIRQPLDFYGLNYYYPMRIGAGAARTAAVPVGNHPQLAALKRLPFHLADFPELPHTGFGWPIAPAHLGTLLAQMRDRYRDALPPVLVTENGASFPEPEHADGPIDDSERIDYLAAHLESALLSVAPGAPAEGVQLAGWFVWTLLDNFEWAEGYTQRFGLVHVDFDTLERTPKASFEWLRQLTAARERTPA</sequence>
<organism evidence="12 13">
    <name type="scientific">Sinomonas humi</name>
    <dbReference type="NCBI Taxonomy" id="1338436"/>
    <lineage>
        <taxon>Bacteria</taxon>
        <taxon>Bacillati</taxon>
        <taxon>Actinomycetota</taxon>
        <taxon>Actinomycetes</taxon>
        <taxon>Micrococcales</taxon>
        <taxon>Micrococcaceae</taxon>
        <taxon>Sinomonas</taxon>
    </lineage>
</organism>
<evidence type="ECO:0000256" key="3">
    <source>
        <dbReference type="ARBA" id="ARBA00022801"/>
    </source>
</evidence>
<dbReference type="PANTHER" id="PTHR10353:SF36">
    <property type="entry name" value="LP05116P"/>
    <property type="match status" value="1"/>
</dbReference>
<dbReference type="Proteomes" id="UP000030982">
    <property type="component" value="Unassembled WGS sequence"/>
</dbReference>
<evidence type="ECO:0000256" key="11">
    <source>
        <dbReference type="RuleBase" id="RU361175"/>
    </source>
</evidence>
<dbReference type="NCBIfam" id="TIGR03356">
    <property type="entry name" value="BGL"/>
    <property type="match status" value="1"/>
</dbReference>
<comment type="caution">
    <text evidence="12">The sequence shown here is derived from an EMBL/GenBank/DDBJ whole genome shotgun (WGS) entry which is preliminary data.</text>
</comment>
<evidence type="ECO:0000256" key="7">
    <source>
        <dbReference type="ARBA" id="ARBA00023326"/>
    </source>
</evidence>
<dbReference type="EMBL" id="JTDL01000013">
    <property type="protein sequence ID" value="KHL05474.1"/>
    <property type="molecule type" value="Genomic_DNA"/>
</dbReference>